<dbReference type="RefSeq" id="WP_318751189.1">
    <property type="nucleotide sequence ID" value="NZ_CP132508.1"/>
</dbReference>
<reference evidence="2 3" key="1">
    <citation type="submission" date="2023-08" db="EMBL/GenBank/DDBJ databases">
        <title>Genome sequence of Thermaerobacter compostii strain Ins1, a spore-forming filamentous bacterium isolated from a deep geothermal reservoir.</title>
        <authorList>
            <person name="Bregnard D."/>
            <person name="Gonzalez D."/>
            <person name="Junier P."/>
        </authorList>
    </citation>
    <scope>NUCLEOTIDE SEQUENCE [LARGE SCALE GENOMIC DNA]</scope>
    <source>
        <strain evidence="2 3">Ins1</strain>
    </source>
</reference>
<name>A0ABZ0QR00_9FIRM</name>
<protein>
    <submittedName>
        <fullName evidence="2">PilN domain-containing protein</fullName>
    </submittedName>
</protein>
<keyword evidence="3" id="KW-1185">Reference proteome</keyword>
<feature type="transmembrane region" description="Helical" evidence="1">
    <location>
        <begin position="44"/>
        <end position="70"/>
    </location>
</feature>
<dbReference type="Pfam" id="PF05137">
    <property type="entry name" value="PilN"/>
    <property type="match status" value="1"/>
</dbReference>
<organism evidence="2 3">
    <name type="scientific">Thermaerobacter composti</name>
    <dbReference type="NCBI Taxonomy" id="554949"/>
    <lineage>
        <taxon>Bacteria</taxon>
        <taxon>Bacillati</taxon>
        <taxon>Bacillota</taxon>
        <taxon>Clostridia</taxon>
        <taxon>Eubacteriales</taxon>
        <taxon>Clostridiales Family XVII. Incertae Sedis</taxon>
        <taxon>Thermaerobacter</taxon>
    </lineage>
</organism>
<evidence type="ECO:0000256" key="1">
    <source>
        <dbReference type="SAM" id="Phobius"/>
    </source>
</evidence>
<proteinExistence type="predicted"/>
<evidence type="ECO:0000313" key="3">
    <source>
        <dbReference type="Proteomes" id="UP001304683"/>
    </source>
</evidence>
<keyword evidence="1" id="KW-0472">Membrane</keyword>
<keyword evidence="1" id="KW-0812">Transmembrane</keyword>
<evidence type="ECO:0000313" key="2">
    <source>
        <dbReference type="EMBL" id="WPD19699.1"/>
    </source>
</evidence>
<sequence length="216" mass="22631">MTAIHRGRDLAGPSDRGPAWVPRMNLLAPRLPARRMQVAARWTVALAIVALLDLGVVLAWLAVGGLAAAAEQRLARAEARRAAAEAAMAPLLPTVQEKVRLERRRQALEAIGSAPVEAAAVVAAARAALPDGVRLMQLEFAAADGSVRLQGEAPSFASVDAYVAALRQSGFFRQVWVQQVRREGAGADGVAFDLGARAPRAWVPAGEGALGRGDGP</sequence>
<dbReference type="Proteomes" id="UP001304683">
    <property type="component" value="Chromosome"/>
</dbReference>
<dbReference type="InterPro" id="IPR007813">
    <property type="entry name" value="PilN"/>
</dbReference>
<dbReference type="EMBL" id="CP132508">
    <property type="protein sequence ID" value="WPD19699.1"/>
    <property type="molecule type" value="Genomic_DNA"/>
</dbReference>
<gene>
    <name evidence="2" type="ORF">Q5761_03255</name>
</gene>
<accession>A0ABZ0QR00</accession>
<keyword evidence="1" id="KW-1133">Transmembrane helix</keyword>